<protein>
    <submittedName>
        <fullName evidence="2">C1 protein</fullName>
    </submittedName>
</protein>
<dbReference type="InterPro" id="IPR018583">
    <property type="entry name" value="CLCuD_DNA-betaC1"/>
</dbReference>
<evidence type="ECO:0000259" key="1">
    <source>
        <dbReference type="Pfam" id="PF09593"/>
    </source>
</evidence>
<evidence type="ECO:0000313" key="2">
    <source>
        <dbReference type="EMBL" id="ANX99791.1"/>
    </source>
</evidence>
<proteinExistence type="predicted"/>
<accession>A0A1B1ZGE2</accession>
<dbReference type="EMBL" id="KU852744">
    <property type="protein sequence ID" value="ANX99791.1"/>
    <property type="molecule type" value="Genomic_DNA"/>
</dbReference>
<sequence length="129" mass="14835">MNSIETHVHTKMTIRYTNSNGLRFIIKVRLHGTKFVMVEIEFFSTRAPALIKRKFRIPYGHDGIIAPFDFNGLEEGIQGMIDLLYKDATYAKVKHEELVEMVDLLMMQEANVENINLDVAYDVSNNVTV</sequence>
<feature type="domain" description="Cotton leaf-curl disease DNA-betaC1" evidence="1">
    <location>
        <begin position="13"/>
        <end position="129"/>
    </location>
</feature>
<gene>
    <name evidence="2" type="primary">beta C1</name>
</gene>
<organism evidence="2">
    <name type="scientific">Papaya leaf curl betasatellite</name>
    <dbReference type="NCBI Taxonomy" id="714640"/>
    <lineage>
        <taxon>Viruses</taxon>
        <taxon>Viruses incertae sedis</taxon>
        <taxon>Tolecusatellitidae</taxon>
        <taxon>Betasatellite</taxon>
        <taxon>Betasatellite caricae</taxon>
    </lineage>
</organism>
<reference evidence="2" key="1">
    <citation type="journal article" date="2016" name="Arch. Virol.">
        <title>Senna leaf curl virus: a novel begomovirus identified in Senna occidentalis.</title>
        <authorList>
            <person name="Kumar J."/>
            <person name="Alok A."/>
            <person name="Kumar J."/>
            <person name="Tuli R."/>
        </authorList>
    </citation>
    <scope>NUCLEOTIDE SEQUENCE</scope>
    <source>
        <strain evidence="2">Mohali</strain>
    </source>
</reference>
<name>A0A1B1ZGE2_9VIRU</name>
<dbReference type="Pfam" id="PF09593">
    <property type="entry name" value="Pathogen_betaC1"/>
    <property type="match status" value="1"/>
</dbReference>